<dbReference type="CDD" id="cd11333">
    <property type="entry name" value="AmyAc_SI_OligoGlu_DGase"/>
    <property type="match status" value="1"/>
</dbReference>
<organism evidence="5 6">
    <name type="scientific">Oceanirhabdus seepicola</name>
    <dbReference type="NCBI Taxonomy" id="2828781"/>
    <lineage>
        <taxon>Bacteria</taxon>
        <taxon>Bacillati</taxon>
        <taxon>Bacillota</taxon>
        <taxon>Clostridia</taxon>
        <taxon>Eubacteriales</taxon>
        <taxon>Clostridiaceae</taxon>
        <taxon>Oceanirhabdus</taxon>
    </lineage>
</organism>
<dbReference type="NCBIfam" id="NF008183">
    <property type="entry name" value="PRK10933.1"/>
    <property type="match status" value="1"/>
</dbReference>
<dbReference type="FunFam" id="3.20.20.80:FF:000064">
    <property type="entry name" value="Oligo-1,6-glucosidase"/>
    <property type="match status" value="1"/>
</dbReference>
<sequence>MNRRWWKEGIAYQIYVRSFKDSDGDGIGDIKGIVEKLDYLKDLGVDIIYLNPINKSPNDDNGYDISDFEDIMDEFGTLEDFDYMLKEIQKRDMKFVMDLVINHTSDEHPWFVEGRKSAENKYRDYYIWNKGKDGQVPNNWGSFFGGSAWEYDEEVGEYYLHLFSKKQPDLNWKNENLRKDIKDMIQFWIDKGVNGFRMDAINHLGKDANFPDGEVGEGQVYGDFIKYVQNLPEVHDYLKELKRDVFEDEHVVIGETGGIGYHNAYLYTGVDKKELDFTFHFDMHSVGRGKEAWETTKIDLINDIKKNMSGWQMREDNEGWCPLFYSNHDTTRTVSRLGDDKDYHVESAKMLATLPLTQKGTPFIYYGDEIGMTNDRTFKLEDYRDISAFNRHKDFVQSGLVTEENYLKGLHNTSRDNSRTPMQWDDSKNAGFTTGKAWIKANENHKEINVEKQLQDENSILNYYKKIIKLRKENLSLVYGDFKEIGRDHEEIYSYTRELDGEKFLIMVNFFGGEPKIEDKELVTNDCELVLWNYEKRENDFSLLKEGKVELRPYEARVYKVKANG</sequence>
<dbReference type="SUPFAM" id="SSF51011">
    <property type="entry name" value="Glycosyl hydrolase domain"/>
    <property type="match status" value="1"/>
</dbReference>
<reference evidence="5" key="2">
    <citation type="submission" date="2021-04" db="EMBL/GenBank/DDBJ databases">
        <authorList>
            <person name="Dong X."/>
        </authorList>
    </citation>
    <scope>NUCLEOTIDE SEQUENCE</scope>
    <source>
        <strain evidence="5">ZWT</strain>
    </source>
</reference>
<feature type="domain" description="Glycosyl hydrolase family 13 catalytic" evidence="4">
    <location>
        <begin position="13"/>
        <end position="419"/>
    </location>
</feature>
<reference evidence="5" key="1">
    <citation type="journal article" date="2021" name="mSystems">
        <title>Bacteria and Archaea Synergistically Convert Glycine Betaine to Biogenic Methane in the Formosa Cold Seep of the South China Sea.</title>
        <authorList>
            <person name="Li L."/>
            <person name="Zhang W."/>
            <person name="Zhang S."/>
            <person name="Song L."/>
            <person name="Sun Q."/>
            <person name="Zhang H."/>
            <person name="Xiang H."/>
            <person name="Dong X."/>
        </authorList>
    </citation>
    <scope>NUCLEOTIDE SEQUENCE</scope>
    <source>
        <strain evidence="5">ZWT</strain>
    </source>
</reference>
<evidence type="ECO:0000313" key="5">
    <source>
        <dbReference type="EMBL" id="MCM1988588.1"/>
    </source>
</evidence>
<evidence type="ECO:0000313" key="6">
    <source>
        <dbReference type="Proteomes" id="UP001056429"/>
    </source>
</evidence>
<dbReference type="RefSeq" id="WP_250857454.1">
    <property type="nucleotide sequence ID" value="NZ_JAGSOJ010000001.1"/>
</dbReference>
<dbReference type="InterPro" id="IPR017853">
    <property type="entry name" value="GH"/>
</dbReference>
<dbReference type="EMBL" id="JAGSOJ010000001">
    <property type="protein sequence ID" value="MCM1988588.1"/>
    <property type="molecule type" value="Genomic_DNA"/>
</dbReference>
<dbReference type="Pfam" id="PF00128">
    <property type="entry name" value="Alpha-amylase"/>
    <property type="match status" value="1"/>
</dbReference>
<proteinExistence type="inferred from homology"/>
<evidence type="ECO:0000256" key="1">
    <source>
        <dbReference type="ARBA" id="ARBA00008061"/>
    </source>
</evidence>
<protein>
    <submittedName>
        <fullName evidence="5">Alpha-glucosidase</fullName>
    </submittedName>
</protein>
<dbReference type="InterPro" id="IPR013780">
    <property type="entry name" value="Glyco_hydro_b"/>
</dbReference>
<dbReference type="AlphaFoldDB" id="A0A9J6NX00"/>
<dbReference type="Gene3D" id="2.60.40.1180">
    <property type="entry name" value="Golgi alpha-mannosidase II"/>
    <property type="match status" value="1"/>
</dbReference>
<dbReference type="Proteomes" id="UP001056429">
    <property type="component" value="Unassembled WGS sequence"/>
</dbReference>
<dbReference type="GO" id="GO:0009313">
    <property type="term" value="P:oligosaccharide catabolic process"/>
    <property type="evidence" value="ECO:0007669"/>
    <property type="project" value="TreeGrafter"/>
</dbReference>
<dbReference type="InterPro" id="IPR006047">
    <property type="entry name" value="GH13_cat_dom"/>
</dbReference>
<evidence type="ECO:0000259" key="4">
    <source>
        <dbReference type="SMART" id="SM00642"/>
    </source>
</evidence>
<evidence type="ECO:0000256" key="2">
    <source>
        <dbReference type="ARBA" id="ARBA00022801"/>
    </source>
</evidence>
<name>A0A9J6NX00_9CLOT</name>
<dbReference type="SUPFAM" id="SSF51445">
    <property type="entry name" value="(Trans)glycosidases"/>
    <property type="match status" value="1"/>
</dbReference>
<dbReference type="PANTHER" id="PTHR10357">
    <property type="entry name" value="ALPHA-AMYLASE FAMILY MEMBER"/>
    <property type="match status" value="1"/>
</dbReference>
<gene>
    <name evidence="5" type="ORF">KDK92_02465</name>
</gene>
<comment type="similarity">
    <text evidence="1">Belongs to the glycosyl hydrolase 13 family.</text>
</comment>
<comment type="caution">
    <text evidence="5">The sequence shown here is derived from an EMBL/GenBank/DDBJ whole genome shotgun (WGS) entry which is preliminary data.</text>
</comment>
<keyword evidence="2" id="KW-0378">Hydrolase</keyword>
<accession>A0A9J6NX00</accession>
<dbReference type="Gene3D" id="3.90.400.10">
    <property type="entry name" value="Oligo-1,6-glucosidase, Domain 2"/>
    <property type="match status" value="1"/>
</dbReference>
<keyword evidence="3" id="KW-0326">Glycosidase</keyword>
<dbReference type="PANTHER" id="PTHR10357:SF184">
    <property type="entry name" value="OLIGO-1,6-GLUCOSIDASE 1"/>
    <property type="match status" value="1"/>
</dbReference>
<keyword evidence="6" id="KW-1185">Reference proteome</keyword>
<dbReference type="Gene3D" id="3.20.20.80">
    <property type="entry name" value="Glycosidases"/>
    <property type="match status" value="1"/>
</dbReference>
<evidence type="ECO:0000256" key="3">
    <source>
        <dbReference type="ARBA" id="ARBA00023295"/>
    </source>
</evidence>
<dbReference type="InterPro" id="IPR045857">
    <property type="entry name" value="O16G_dom_2"/>
</dbReference>
<dbReference type="GO" id="GO:0004556">
    <property type="term" value="F:alpha-amylase activity"/>
    <property type="evidence" value="ECO:0007669"/>
    <property type="project" value="TreeGrafter"/>
</dbReference>
<dbReference type="FunFam" id="3.90.400.10:FF:000002">
    <property type="entry name" value="Sucrose isomerase"/>
    <property type="match status" value="1"/>
</dbReference>
<dbReference type="SMART" id="SM00642">
    <property type="entry name" value="Aamy"/>
    <property type="match status" value="1"/>
</dbReference>